<evidence type="ECO:0000313" key="2">
    <source>
        <dbReference type="Proteomes" id="UP000716322"/>
    </source>
</evidence>
<dbReference type="CDD" id="cd01029">
    <property type="entry name" value="TOPRIM_primases"/>
    <property type="match status" value="1"/>
</dbReference>
<evidence type="ECO:0000313" key="1">
    <source>
        <dbReference type="EMBL" id="NIA52810.1"/>
    </source>
</evidence>
<accession>A0ABX0P9D9</accession>
<gene>
    <name evidence="1" type="ORF">HAV22_03980</name>
</gene>
<organism evidence="1 2">
    <name type="scientific">Telluria antibiotica</name>
    <dbReference type="NCBI Taxonomy" id="2717319"/>
    <lineage>
        <taxon>Bacteria</taxon>
        <taxon>Pseudomonadati</taxon>
        <taxon>Pseudomonadota</taxon>
        <taxon>Betaproteobacteria</taxon>
        <taxon>Burkholderiales</taxon>
        <taxon>Oxalobacteraceae</taxon>
        <taxon>Telluria group</taxon>
        <taxon>Telluria</taxon>
    </lineage>
</organism>
<comment type="caution">
    <text evidence="1">The sequence shown here is derived from an EMBL/GenBank/DDBJ whole genome shotgun (WGS) entry which is preliminary data.</text>
</comment>
<dbReference type="Proteomes" id="UP000716322">
    <property type="component" value="Unassembled WGS sequence"/>
</dbReference>
<name>A0ABX0P9D9_9BURK</name>
<dbReference type="RefSeq" id="WP_166856740.1">
    <property type="nucleotide sequence ID" value="NZ_JAAQOM010000002.1"/>
</dbReference>
<keyword evidence="2" id="KW-1185">Reference proteome</keyword>
<sequence>MIALGVALVLSMFLTGLYAWHASGDDGPIVGKHVDYLSPGGEWVATLEVVDNGLGFGQGWLYDEVHLRRPSEAISSHGERAASAVFYMGSAGNPPDEVSLDWRDGRHLVIAYDDDSRARPGKNVTRFHGISIEYRVRARQ</sequence>
<dbReference type="InterPro" id="IPR034154">
    <property type="entry name" value="TOPRIM_DnaG/twinkle"/>
</dbReference>
<dbReference type="EMBL" id="JAAQOM010000002">
    <property type="protein sequence ID" value="NIA52810.1"/>
    <property type="molecule type" value="Genomic_DNA"/>
</dbReference>
<reference evidence="1 2" key="1">
    <citation type="submission" date="2020-03" db="EMBL/GenBank/DDBJ databases">
        <title>Genome sequence of strain Massilia sp. TW-1.</title>
        <authorList>
            <person name="Chaudhary D.K."/>
        </authorList>
    </citation>
    <scope>NUCLEOTIDE SEQUENCE [LARGE SCALE GENOMIC DNA]</scope>
    <source>
        <strain evidence="1 2">TW-1</strain>
    </source>
</reference>
<proteinExistence type="predicted"/>
<protein>
    <submittedName>
        <fullName evidence="1">Toprim domain-containing protein</fullName>
    </submittedName>
</protein>